<comment type="similarity">
    <text evidence="2 7">Belongs to the DedA family.</text>
</comment>
<evidence type="ECO:0000313" key="10">
    <source>
        <dbReference type="Proteomes" id="UP000249005"/>
    </source>
</evidence>
<keyword evidence="3 7" id="KW-1003">Cell membrane</keyword>
<comment type="caution">
    <text evidence="7">Lacks conserved residue(s) required for the propagation of feature annotation.</text>
</comment>
<keyword evidence="6 7" id="KW-0472">Membrane</keyword>
<evidence type="ECO:0000256" key="5">
    <source>
        <dbReference type="ARBA" id="ARBA00022989"/>
    </source>
</evidence>
<sequence length="177" mass="19861">MTLDHVIQMTMNFVRDHQAWGPPIVFFLAFGESIAFLSLLIPATVILLGVGAIIGESGIGFWSMWLGACAGAFFGDWVSYWLGWRYKERVAHVWPLSRNPNLLVRGQHFFERWGAPGVFIGRFFGPLRATVPLAAGVCNMPLRSFQVVNLLSAMLWGFVMLAPGAFGLQWALHYLRF</sequence>
<comment type="subcellular location">
    <subcellularLocation>
        <location evidence="1 7">Cell membrane</location>
        <topology evidence="1 7">Multi-pass membrane protein</topology>
    </subcellularLocation>
</comment>
<organism evidence="9 10">
    <name type="scientific">Leminorella richardii</name>
    <dbReference type="NCBI Taxonomy" id="158841"/>
    <lineage>
        <taxon>Bacteria</taxon>
        <taxon>Pseudomonadati</taxon>
        <taxon>Pseudomonadota</taxon>
        <taxon>Gammaproteobacteria</taxon>
        <taxon>Enterobacterales</taxon>
        <taxon>Budviciaceae</taxon>
        <taxon>Leminorella</taxon>
    </lineage>
</organism>
<evidence type="ECO:0000313" key="9">
    <source>
        <dbReference type="EMBL" id="SQI34483.1"/>
    </source>
</evidence>
<dbReference type="PANTHER" id="PTHR30353">
    <property type="entry name" value="INNER MEMBRANE PROTEIN DEDA-RELATED"/>
    <property type="match status" value="1"/>
</dbReference>
<keyword evidence="5 7" id="KW-1133">Transmembrane helix</keyword>
<evidence type="ECO:0000256" key="6">
    <source>
        <dbReference type="ARBA" id="ARBA00023136"/>
    </source>
</evidence>
<evidence type="ECO:0000256" key="7">
    <source>
        <dbReference type="RuleBase" id="RU367016"/>
    </source>
</evidence>
<accession>A0A2X4U5L8</accession>
<keyword evidence="4 7" id="KW-0812">Transmembrane</keyword>
<dbReference type="Proteomes" id="UP000249005">
    <property type="component" value="Chromosome 1"/>
</dbReference>
<dbReference type="AlphaFoldDB" id="A0A2X4U5L8"/>
<dbReference type="EMBL" id="LS483470">
    <property type="protein sequence ID" value="SQI34483.1"/>
    <property type="molecule type" value="Genomic_DNA"/>
</dbReference>
<evidence type="ECO:0000256" key="3">
    <source>
        <dbReference type="ARBA" id="ARBA00022475"/>
    </source>
</evidence>
<feature type="transmembrane region" description="Helical" evidence="7">
    <location>
        <begin position="60"/>
        <end position="82"/>
    </location>
</feature>
<evidence type="ECO:0000256" key="4">
    <source>
        <dbReference type="ARBA" id="ARBA00022692"/>
    </source>
</evidence>
<dbReference type="InterPro" id="IPR032816">
    <property type="entry name" value="VTT_dom"/>
</dbReference>
<evidence type="ECO:0000256" key="1">
    <source>
        <dbReference type="ARBA" id="ARBA00004651"/>
    </source>
</evidence>
<dbReference type="GO" id="GO:0005886">
    <property type="term" value="C:plasma membrane"/>
    <property type="evidence" value="ECO:0007669"/>
    <property type="project" value="UniProtKB-SubCell"/>
</dbReference>
<name>A0A2X4U5L8_9GAMM</name>
<evidence type="ECO:0000259" key="8">
    <source>
        <dbReference type="Pfam" id="PF09335"/>
    </source>
</evidence>
<keyword evidence="10" id="KW-1185">Reference proteome</keyword>
<feature type="domain" description="VTT" evidence="8">
    <location>
        <begin position="41"/>
        <end position="165"/>
    </location>
</feature>
<protein>
    <submittedName>
        <fullName evidence="9">Inner membrane protein yabI</fullName>
    </submittedName>
</protein>
<evidence type="ECO:0000256" key="2">
    <source>
        <dbReference type="ARBA" id="ARBA00010792"/>
    </source>
</evidence>
<gene>
    <name evidence="9" type="primary">yabI</name>
    <name evidence="9" type="ORF">NCTC12151_00191</name>
</gene>
<dbReference type="PANTHER" id="PTHR30353:SF15">
    <property type="entry name" value="INNER MEMBRANE PROTEIN YABI"/>
    <property type="match status" value="1"/>
</dbReference>
<dbReference type="Pfam" id="PF09335">
    <property type="entry name" value="VTT_dom"/>
    <property type="match status" value="1"/>
</dbReference>
<proteinExistence type="inferred from homology"/>
<dbReference type="KEGG" id="lri:NCTC12151_00191"/>
<dbReference type="InterPro" id="IPR032818">
    <property type="entry name" value="DedA-like"/>
</dbReference>
<feature type="transmembrane region" description="Helical" evidence="7">
    <location>
        <begin position="24"/>
        <end position="54"/>
    </location>
</feature>
<dbReference type="RefSeq" id="WP_111738887.1">
    <property type="nucleotide sequence ID" value="NZ_LR698987.1"/>
</dbReference>
<dbReference type="OrthoDB" id="9780918at2"/>
<reference evidence="9 10" key="1">
    <citation type="submission" date="2018-06" db="EMBL/GenBank/DDBJ databases">
        <authorList>
            <consortium name="Pathogen Informatics"/>
            <person name="Doyle S."/>
        </authorList>
    </citation>
    <scope>NUCLEOTIDE SEQUENCE [LARGE SCALE GENOMIC DNA]</scope>
    <source>
        <strain evidence="9 10">NCTC12151</strain>
    </source>
</reference>
<feature type="transmembrane region" description="Helical" evidence="7">
    <location>
        <begin position="150"/>
        <end position="172"/>
    </location>
</feature>